<organism evidence="2">
    <name type="scientific">Methylobacterium bullatum</name>
    <dbReference type="NCBI Taxonomy" id="570505"/>
    <lineage>
        <taxon>Bacteria</taxon>
        <taxon>Pseudomonadati</taxon>
        <taxon>Pseudomonadota</taxon>
        <taxon>Alphaproteobacteria</taxon>
        <taxon>Hyphomicrobiales</taxon>
        <taxon>Methylobacteriaceae</taxon>
        <taxon>Methylobacterium</taxon>
    </lineage>
</organism>
<proteinExistence type="predicted"/>
<dbReference type="EMBL" id="LR743504">
    <property type="protein sequence ID" value="CAA2099948.1"/>
    <property type="molecule type" value="Genomic_DNA"/>
</dbReference>
<sequence>MRASPLQLALVLVGFAGSAIAAPIGSVEVRFIEPDRYVDANNRFGSGIGPQATLAELRRFIEQMTSPFLAPGERLVVDVLDVDLAGFPDPGANVPYGLRVVTDATPPSFRLRYALTDRRGRRIAANEERVSDINFLLGARATQSGSFPYERELLREWARRRFANRR</sequence>
<accession>A0A679IJ40</accession>
<name>A0A679IJ40_9HYPH</name>
<feature type="chain" id="PRO_5025613582" description="DUF3016 domain-containing protein" evidence="1">
    <location>
        <begin position="22"/>
        <end position="166"/>
    </location>
</feature>
<dbReference type="Pfam" id="PF11454">
    <property type="entry name" value="DUF3016"/>
    <property type="match status" value="1"/>
</dbReference>
<evidence type="ECO:0000256" key="1">
    <source>
        <dbReference type="SAM" id="SignalP"/>
    </source>
</evidence>
<evidence type="ECO:0008006" key="3">
    <source>
        <dbReference type="Google" id="ProtNLM"/>
    </source>
</evidence>
<gene>
    <name evidence="2" type="ORF">MBUL_00424</name>
</gene>
<keyword evidence="1" id="KW-0732">Signal</keyword>
<evidence type="ECO:0000313" key="2">
    <source>
        <dbReference type="EMBL" id="CAA2099948.1"/>
    </source>
</evidence>
<reference evidence="2" key="1">
    <citation type="submission" date="2019-12" db="EMBL/GenBank/DDBJ databases">
        <authorList>
            <person name="Cremers G."/>
        </authorList>
    </citation>
    <scope>NUCLEOTIDE SEQUENCE</scope>
    <source>
        <strain evidence="2">Mbul1</strain>
    </source>
</reference>
<dbReference type="InterPro" id="IPR021557">
    <property type="entry name" value="DUF3016"/>
</dbReference>
<feature type="signal peptide" evidence="1">
    <location>
        <begin position="1"/>
        <end position="21"/>
    </location>
</feature>
<protein>
    <recommendedName>
        <fullName evidence="3">DUF3016 domain-containing protein</fullName>
    </recommendedName>
</protein>
<dbReference type="AlphaFoldDB" id="A0A679IJ40"/>